<feature type="domain" description="Spen paralogue and orthologue SPOC C-terminal" evidence="2">
    <location>
        <begin position="43"/>
        <end position="119"/>
    </location>
</feature>
<dbReference type="Proteomes" id="UP000688947">
    <property type="component" value="Unassembled WGS sequence"/>
</dbReference>
<evidence type="ECO:0000313" key="4">
    <source>
        <dbReference type="EMBL" id="KAG2941020.1"/>
    </source>
</evidence>
<organism evidence="9 10">
    <name type="scientific">Phytophthora cactorum</name>
    <dbReference type="NCBI Taxonomy" id="29920"/>
    <lineage>
        <taxon>Eukaryota</taxon>
        <taxon>Sar</taxon>
        <taxon>Stramenopiles</taxon>
        <taxon>Oomycota</taxon>
        <taxon>Peronosporomycetes</taxon>
        <taxon>Peronosporales</taxon>
        <taxon>Peronosporaceae</taxon>
        <taxon>Phytophthora</taxon>
    </lineage>
</organism>
<evidence type="ECO:0000313" key="6">
    <source>
        <dbReference type="EMBL" id="KAG2997246.1"/>
    </source>
</evidence>
<evidence type="ECO:0000313" key="9">
    <source>
        <dbReference type="EMBL" id="RAW39767.1"/>
    </source>
</evidence>
<reference evidence="9 10" key="1">
    <citation type="submission" date="2018-01" db="EMBL/GenBank/DDBJ databases">
        <title>Draft genome of the strawberry crown rot pathogen Phytophthora cactorum.</title>
        <authorList>
            <person name="Armitage A.D."/>
            <person name="Lysoe E."/>
            <person name="Nellist C.F."/>
            <person name="Harrison R.J."/>
            <person name="Brurberg M.B."/>
        </authorList>
    </citation>
    <scope>NUCLEOTIDE SEQUENCE [LARGE SCALE GENOMIC DNA]</scope>
    <source>
        <strain evidence="9 10">10300</strain>
    </source>
</reference>
<evidence type="ECO:0000313" key="10">
    <source>
        <dbReference type="Proteomes" id="UP000251314"/>
    </source>
</evidence>
<dbReference type="EMBL" id="RCMK01000035">
    <property type="protein sequence ID" value="KAG2952590.1"/>
    <property type="molecule type" value="Genomic_DNA"/>
</dbReference>
<reference evidence="3" key="2">
    <citation type="submission" date="2018-10" db="EMBL/GenBank/DDBJ databases">
        <title>Effector identification in a new, highly contiguous assembly of the strawberry crown rot pathogen Phytophthora cactorum.</title>
        <authorList>
            <person name="Armitage A.D."/>
            <person name="Nellist C.F."/>
            <person name="Bates H."/>
            <person name="Vickerstaff R.J."/>
            <person name="Harrison R.J."/>
        </authorList>
    </citation>
    <scope>NUCLEOTIDE SEQUENCE</scope>
    <source>
        <strain evidence="3">15-7</strain>
        <strain evidence="4">4032</strain>
        <strain evidence="5">4040</strain>
        <strain evidence="6">P415</strain>
        <strain evidence="7">P421</strain>
    </source>
</reference>
<evidence type="ECO:0000313" key="7">
    <source>
        <dbReference type="EMBL" id="KAG3228616.1"/>
    </source>
</evidence>
<accession>A0A329SSD8</accession>
<dbReference type="EMBL" id="RCMV01000013">
    <property type="protein sequence ID" value="KAG3228616.1"/>
    <property type="molecule type" value="Genomic_DNA"/>
</dbReference>
<dbReference type="Proteomes" id="UP000735874">
    <property type="component" value="Unassembled WGS sequence"/>
</dbReference>
<dbReference type="Proteomes" id="UP000251314">
    <property type="component" value="Unassembled WGS sequence"/>
</dbReference>
<dbReference type="Proteomes" id="UP000760860">
    <property type="component" value="Unassembled WGS sequence"/>
</dbReference>
<proteinExistence type="predicted"/>
<dbReference type="VEuPathDB" id="FungiDB:PC110_g3972"/>
<evidence type="ECO:0000313" key="5">
    <source>
        <dbReference type="EMBL" id="KAG2952590.1"/>
    </source>
</evidence>
<evidence type="ECO:0000256" key="1">
    <source>
        <dbReference type="SAM" id="MobiDB-lite"/>
    </source>
</evidence>
<reference evidence="8" key="3">
    <citation type="submission" date="2021-01" db="EMBL/GenBank/DDBJ databases">
        <title>Phytophthora aleatoria, a newly-described species from Pinus radiata is distinct from Phytophthora cactorum isolates based on comparative genomics.</title>
        <authorList>
            <person name="Mcdougal R."/>
            <person name="Panda P."/>
            <person name="Williams N."/>
            <person name="Studholme D.J."/>
        </authorList>
    </citation>
    <scope>NUCLEOTIDE SEQUENCE</scope>
    <source>
        <strain evidence="8">NZFS 3830</strain>
    </source>
</reference>
<dbReference type="AlphaFoldDB" id="A0A329SSD8"/>
<dbReference type="EMBL" id="MJFZ01000059">
    <property type="protein sequence ID" value="RAW39767.1"/>
    <property type="molecule type" value="Genomic_DNA"/>
</dbReference>
<sequence>MVAFTVYKSSKYLFDCVASTDAAPSQPYPTVGLNELEALRLDAVDVVKRMDYAELDKLIACCRQHPPQTVVVPATHGDIVPFQKFAKYLKDRQRAGVVILVDGRLLILAPLEKDDSRLRCVVVKAKSTAESSALPSNVTTIRVDEAAPVRPPQTGIQTQAAIALPPPEPELASEQRQRGRVRSRKRGRAQQEDVADTMHDGSSAEPSQSNQAEVAAPTTAPKEELAMLYTLSRIERATTIAQVRQEYEAFNEHYYDVLREWSKPGP</sequence>
<comment type="caution">
    <text evidence="9">The sequence shown here is derived from an EMBL/GenBank/DDBJ whole genome shotgun (WGS) entry which is preliminary data.</text>
</comment>
<dbReference type="OrthoDB" id="116571at2759"/>
<dbReference type="EMBL" id="RCML01000028">
    <property type="protein sequence ID" value="KAG2997246.1"/>
    <property type="molecule type" value="Genomic_DNA"/>
</dbReference>
<dbReference type="EMBL" id="RCMG01000036">
    <property type="protein sequence ID" value="KAG2866719.1"/>
    <property type="molecule type" value="Genomic_DNA"/>
</dbReference>
<evidence type="ECO:0000259" key="2">
    <source>
        <dbReference type="Pfam" id="PF07744"/>
    </source>
</evidence>
<evidence type="ECO:0000313" key="3">
    <source>
        <dbReference type="EMBL" id="KAG2866719.1"/>
    </source>
</evidence>
<dbReference type="Proteomes" id="UP000774804">
    <property type="component" value="Unassembled WGS sequence"/>
</dbReference>
<protein>
    <recommendedName>
        <fullName evidence="2">Spen paralogue and orthologue SPOC C-terminal domain-containing protein</fullName>
    </recommendedName>
</protein>
<dbReference type="InterPro" id="IPR012921">
    <property type="entry name" value="SPOC_C"/>
</dbReference>
<dbReference type="Proteomes" id="UP000697107">
    <property type="component" value="Unassembled WGS sequence"/>
</dbReference>
<dbReference type="Pfam" id="PF07744">
    <property type="entry name" value="SPOC"/>
    <property type="match status" value="1"/>
</dbReference>
<keyword evidence="10" id="KW-1185">Reference proteome</keyword>
<feature type="region of interest" description="Disordered" evidence="1">
    <location>
        <begin position="160"/>
        <end position="219"/>
    </location>
</feature>
<dbReference type="Proteomes" id="UP000736787">
    <property type="component" value="Unassembled WGS sequence"/>
</dbReference>
<feature type="compositionally biased region" description="Basic residues" evidence="1">
    <location>
        <begin position="178"/>
        <end position="188"/>
    </location>
</feature>
<evidence type="ECO:0000313" key="8">
    <source>
        <dbReference type="EMBL" id="KAG6973789.1"/>
    </source>
</evidence>
<dbReference type="EMBL" id="JAENGZ010000014">
    <property type="protein sequence ID" value="KAG6973789.1"/>
    <property type="molecule type" value="Genomic_DNA"/>
</dbReference>
<dbReference type="EMBL" id="RCMI01000031">
    <property type="protein sequence ID" value="KAG2941020.1"/>
    <property type="molecule type" value="Genomic_DNA"/>
</dbReference>
<gene>
    <name evidence="8" type="ORF">JG687_00000703</name>
    <name evidence="9" type="ORF">PC110_g3972</name>
    <name evidence="3" type="ORF">PC113_g2644</name>
    <name evidence="4" type="ORF">PC115_g2228</name>
    <name evidence="5" type="ORF">PC117_g2676</name>
    <name evidence="6" type="ORF">PC118_g2056</name>
    <name evidence="7" type="ORF">PC129_g859</name>
</gene>
<name>A0A329SSD8_9STRA</name>